<evidence type="ECO:0000256" key="1">
    <source>
        <dbReference type="ARBA" id="ARBA00004141"/>
    </source>
</evidence>
<feature type="transmembrane region" description="Helical" evidence="5">
    <location>
        <begin position="12"/>
        <end position="35"/>
    </location>
</feature>
<organism evidence="6 7">
    <name type="scientific">Legionella resiliens</name>
    <dbReference type="NCBI Taxonomy" id="2905958"/>
    <lineage>
        <taxon>Bacteria</taxon>
        <taxon>Pseudomonadati</taxon>
        <taxon>Pseudomonadota</taxon>
        <taxon>Gammaproteobacteria</taxon>
        <taxon>Legionellales</taxon>
        <taxon>Legionellaceae</taxon>
        <taxon>Legionella</taxon>
    </lineage>
</organism>
<evidence type="ECO:0000256" key="5">
    <source>
        <dbReference type="SAM" id="Phobius"/>
    </source>
</evidence>
<dbReference type="Pfam" id="PF04140">
    <property type="entry name" value="ICMT"/>
    <property type="match status" value="1"/>
</dbReference>
<evidence type="ECO:0000256" key="3">
    <source>
        <dbReference type="ARBA" id="ARBA00022989"/>
    </source>
</evidence>
<dbReference type="InterPro" id="IPR007269">
    <property type="entry name" value="ICMT_MeTrfase"/>
</dbReference>
<dbReference type="Gene3D" id="1.20.120.1630">
    <property type="match status" value="1"/>
</dbReference>
<dbReference type="RefSeq" id="WP_232891266.1">
    <property type="nucleotide sequence ID" value="NZ_JAJSPM010000009.1"/>
</dbReference>
<evidence type="ECO:0000256" key="4">
    <source>
        <dbReference type="ARBA" id="ARBA00023136"/>
    </source>
</evidence>
<name>A0ABS8X8A8_9GAMM</name>
<protein>
    <recommendedName>
        <fullName evidence="8">Protein-S-isoprenylcysteine O-methyltransferase</fullName>
    </recommendedName>
</protein>
<keyword evidence="4 5" id="KW-0472">Membrane</keyword>
<comment type="caution">
    <text evidence="6">The sequence shown here is derived from an EMBL/GenBank/DDBJ whole genome shotgun (WGS) entry which is preliminary data.</text>
</comment>
<keyword evidence="3 5" id="KW-1133">Transmembrane helix</keyword>
<dbReference type="Proteomes" id="UP001320170">
    <property type="component" value="Unassembled WGS sequence"/>
</dbReference>
<evidence type="ECO:0000256" key="2">
    <source>
        <dbReference type="ARBA" id="ARBA00022692"/>
    </source>
</evidence>
<evidence type="ECO:0000313" key="7">
    <source>
        <dbReference type="Proteomes" id="UP001320170"/>
    </source>
</evidence>
<comment type="subcellular location">
    <subcellularLocation>
        <location evidence="1">Membrane</location>
        <topology evidence="1">Multi-pass membrane protein</topology>
    </subcellularLocation>
</comment>
<reference evidence="6 7" key="1">
    <citation type="journal article" date="2024" name="Pathogens">
        <title>Characterization of a Novel Species of Legionella Isolated from a Healthcare Facility: Legionella resiliens sp. nov.</title>
        <authorList>
            <person name="Cristino S."/>
            <person name="Pascale M.R."/>
            <person name="Marino F."/>
            <person name="Derelitto C."/>
            <person name="Salaris S."/>
            <person name="Orsini M."/>
            <person name="Squarzoni S."/>
            <person name="Grottola A."/>
            <person name="Girolamini L."/>
        </authorList>
    </citation>
    <scope>NUCLEOTIDE SEQUENCE [LARGE SCALE GENOMIC DNA]</scope>
    <source>
        <strain evidence="6 7">8cVS16</strain>
    </source>
</reference>
<gene>
    <name evidence="6" type="ORF">LXO92_15115</name>
</gene>
<keyword evidence="7" id="KW-1185">Reference proteome</keyword>
<dbReference type="EMBL" id="JAJTND010000005">
    <property type="protein sequence ID" value="MCE3533702.1"/>
    <property type="molecule type" value="Genomic_DNA"/>
</dbReference>
<evidence type="ECO:0000313" key="6">
    <source>
        <dbReference type="EMBL" id="MCE3533702.1"/>
    </source>
</evidence>
<proteinExistence type="predicted"/>
<evidence type="ECO:0008006" key="8">
    <source>
        <dbReference type="Google" id="ProtNLM"/>
    </source>
</evidence>
<accession>A0ABS8X8A8</accession>
<sequence>MSLDVRLGWSSVPWYVSIIGDALIVVSFYIFYLVAKVNTYAAANIRVEEGQKVITTGLYGFVRHPMYFGAIFFSLARHLHWDRGGRCF</sequence>
<dbReference type="PANTHER" id="PTHR43847:SF1">
    <property type="entry name" value="BLL3993 PROTEIN"/>
    <property type="match status" value="1"/>
</dbReference>
<dbReference type="PANTHER" id="PTHR43847">
    <property type="entry name" value="BLL3993 PROTEIN"/>
    <property type="match status" value="1"/>
</dbReference>
<keyword evidence="2 5" id="KW-0812">Transmembrane</keyword>
<dbReference type="InterPro" id="IPR052527">
    <property type="entry name" value="Metal_cation-efflux_comp"/>
</dbReference>